<keyword evidence="8" id="KW-0067">ATP-binding</keyword>
<evidence type="ECO:0000256" key="9">
    <source>
        <dbReference type="ARBA" id="ARBA00023012"/>
    </source>
</evidence>
<evidence type="ECO:0000256" key="8">
    <source>
        <dbReference type="ARBA" id="ARBA00022840"/>
    </source>
</evidence>
<dbReference type="GO" id="GO:0005886">
    <property type="term" value="C:plasma membrane"/>
    <property type="evidence" value="ECO:0007669"/>
    <property type="project" value="UniProtKB-SubCell"/>
</dbReference>
<comment type="catalytic activity">
    <reaction evidence="1">
        <text>ATP + protein L-histidine = ADP + protein N-phospho-L-histidine.</text>
        <dbReference type="EC" id="2.7.13.3"/>
    </reaction>
</comment>
<evidence type="ECO:0000313" key="16">
    <source>
        <dbReference type="Proteomes" id="UP000619479"/>
    </source>
</evidence>
<dbReference type="InterPro" id="IPR005467">
    <property type="entry name" value="His_kinase_dom"/>
</dbReference>
<dbReference type="SMART" id="SM00388">
    <property type="entry name" value="HisKA"/>
    <property type="match status" value="1"/>
</dbReference>
<dbReference type="GO" id="GO:0005524">
    <property type="term" value="F:ATP binding"/>
    <property type="evidence" value="ECO:0007669"/>
    <property type="project" value="UniProtKB-KW"/>
</dbReference>
<dbReference type="Proteomes" id="UP000619479">
    <property type="component" value="Unassembled WGS sequence"/>
</dbReference>
<dbReference type="RefSeq" id="WP_203744789.1">
    <property type="nucleotide sequence ID" value="NZ_BAAAUC010000004.1"/>
</dbReference>
<evidence type="ECO:0000256" key="3">
    <source>
        <dbReference type="ARBA" id="ARBA00012438"/>
    </source>
</evidence>
<name>A0A919IKU8_9ACTN</name>
<feature type="domain" description="Histidine kinase" evidence="12">
    <location>
        <begin position="289"/>
        <end position="520"/>
    </location>
</feature>
<dbReference type="GO" id="GO:0006355">
    <property type="term" value="P:regulation of DNA-templated transcription"/>
    <property type="evidence" value="ECO:0007669"/>
    <property type="project" value="InterPro"/>
</dbReference>
<evidence type="ECO:0000256" key="11">
    <source>
        <dbReference type="SAM" id="Coils"/>
    </source>
</evidence>
<keyword evidence="11" id="KW-0175">Coiled coil</keyword>
<dbReference type="InterPro" id="IPR036890">
    <property type="entry name" value="HATPase_C_sf"/>
</dbReference>
<dbReference type="SMART" id="SM00086">
    <property type="entry name" value="PAC"/>
    <property type="match status" value="2"/>
</dbReference>
<dbReference type="GO" id="GO:0000155">
    <property type="term" value="F:phosphorelay sensor kinase activity"/>
    <property type="evidence" value="ECO:0007669"/>
    <property type="project" value="InterPro"/>
</dbReference>
<dbReference type="InterPro" id="IPR036097">
    <property type="entry name" value="HisK_dim/P_sf"/>
</dbReference>
<organism evidence="15 16">
    <name type="scientific">Actinoplanes cyaneus</name>
    <dbReference type="NCBI Taxonomy" id="52696"/>
    <lineage>
        <taxon>Bacteria</taxon>
        <taxon>Bacillati</taxon>
        <taxon>Actinomycetota</taxon>
        <taxon>Actinomycetes</taxon>
        <taxon>Micromonosporales</taxon>
        <taxon>Micromonosporaceae</taxon>
        <taxon>Actinoplanes</taxon>
    </lineage>
</organism>
<evidence type="ECO:0000256" key="5">
    <source>
        <dbReference type="ARBA" id="ARBA00022679"/>
    </source>
</evidence>
<dbReference type="SMART" id="SM00091">
    <property type="entry name" value="PAS"/>
    <property type="match status" value="2"/>
</dbReference>
<dbReference type="EC" id="2.7.13.3" evidence="3"/>
<dbReference type="CDD" id="cd00082">
    <property type="entry name" value="HisKA"/>
    <property type="match status" value="1"/>
</dbReference>
<dbReference type="InterPro" id="IPR003594">
    <property type="entry name" value="HATPase_dom"/>
</dbReference>
<dbReference type="SMART" id="SM00387">
    <property type="entry name" value="HATPase_c"/>
    <property type="match status" value="1"/>
</dbReference>
<dbReference type="PANTHER" id="PTHR43065">
    <property type="entry name" value="SENSOR HISTIDINE KINASE"/>
    <property type="match status" value="1"/>
</dbReference>
<dbReference type="PRINTS" id="PR00344">
    <property type="entry name" value="BCTRLSENSOR"/>
</dbReference>
<dbReference type="NCBIfam" id="TIGR00229">
    <property type="entry name" value="sensory_box"/>
    <property type="match status" value="2"/>
</dbReference>
<evidence type="ECO:0000259" key="12">
    <source>
        <dbReference type="PROSITE" id="PS50109"/>
    </source>
</evidence>
<dbReference type="Pfam" id="PF02518">
    <property type="entry name" value="HATPase_c"/>
    <property type="match status" value="1"/>
</dbReference>
<keyword evidence="7" id="KW-0418">Kinase</keyword>
<dbReference type="PANTHER" id="PTHR43065:SF42">
    <property type="entry name" value="TWO-COMPONENT SENSOR PPRA"/>
    <property type="match status" value="1"/>
</dbReference>
<accession>A0A919IKU8</accession>
<dbReference type="InterPro" id="IPR035965">
    <property type="entry name" value="PAS-like_dom_sf"/>
</dbReference>
<comment type="subcellular location">
    <subcellularLocation>
        <location evidence="2">Cell membrane</location>
    </subcellularLocation>
</comment>
<dbReference type="CDD" id="cd00130">
    <property type="entry name" value="PAS"/>
    <property type="match status" value="2"/>
</dbReference>
<dbReference type="InterPro" id="IPR013767">
    <property type="entry name" value="PAS_fold"/>
</dbReference>
<evidence type="ECO:0000256" key="10">
    <source>
        <dbReference type="PROSITE-ProRule" id="PRU00169"/>
    </source>
</evidence>
<evidence type="ECO:0000259" key="14">
    <source>
        <dbReference type="PROSITE" id="PS50112"/>
    </source>
</evidence>
<evidence type="ECO:0000256" key="6">
    <source>
        <dbReference type="ARBA" id="ARBA00022741"/>
    </source>
</evidence>
<dbReference type="InterPro" id="IPR000014">
    <property type="entry name" value="PAS"/>
</dbReference>
<dbReference type="AlphaFoldDB" id="A0A919IKU8"/>
<feature type="domain" description="Response regulatory" evidence="13">
    <location>
        <begin position="540"/>
        <end position="656"/>
    </location>
</feature>
<dbReference type="SUPFAM" id="SSF47384">
    <property type="entry name" value="Homodimeric domain of signal transducing histidine kinase"/>
    <property type="match status" value="1"/>
</dbReference>
<keyword evidence="4 10" id="KW-0597">Phosphoprotein</keyword>
<comment type="caution">
    <text evidence="15">The sequence shown here is derived from an EMBL/GenBank/DDBJ whole genome shotgun (WGS) entry which is preliminary data.</text>
</comment>
<evidence type="ECO:0000259" key="13">
    <source>
        <dbReference type="PROSITE" id="PS50110"/>
    </source>
</evidence>
<dbReference type="SMART" id="SM00448">
    <property type="entry name" value="REC"/>
    <property type="match status" value="1"/>
</dbReference>
<dbReference type="PROSITE" id="PS50112">
    <property type="entry name" value="PAS"/>
    <property type="match status" value="2"/>
</dbReference>
<evidence type="ECO:0000256" key="1">
    <source>
        <dbReference type="ARBA" id="ARBA00000085"/>
    </source>
</evidence>
<reference evidence="15" key="1">
    <citation type="submission" date="2021-01" db="EMBL/GenBank/DDBJ databases">
        <title>Whole genome shotgun sequence of Actinoplanes cyaneus NBRC 14990.</title>
        <authorList>
            <person name="Komaki H."/>
            <person name="Tamura T."/>
        </authorList>
    </citation>
    <scope>NUCLEOTIDE SEQUENCE</scope>
    <source>
        <strain evidence="15">NBRC 14990</strain>
    </source>
</reference>
<dbReference type="Gene3D" id="1.10.287.130">
    <property type="match status" value="1"/>
</dbReference>
<evidence type="ECO:0000313" key="15">
    <source>
        <dbReference type="EMBL" id="GID67263.1"/>
    </source>
</evidence>
<gene>
    <name evidence="15" type="ORF">Acy02nite_51440</name>
</gene>
<dbReference type="PROSITE" id="PS50109">
    <property type="entry name" value="HIS_KIN"/>
    <property type="match status" value="1"/>
</dbReference>
<feature type="domain" description="PAS" evidence="14">
    <location>
        <begin position="5"/>
        <end position="58"/>
    </location>
</feature>
<keyword evidence="9" id="KW-0902">Two-component regulatory system</keyword>
<dbReference type="SUPFAM" id="SSF52172">
    <property type="entry name" value="CheY-like"/>
    <property type="match status" value="1"/>
</dbReference>
<evidence type="ECO:0000256" key="2">
    <source>
        <dbReference type="ARBA" id="ARBA00004236"/>
    </source>
</evidence>
<dbReference type="InterPro" id="IPR001610">
    <property type="entry name" value="PAC"/>
</dbReference>
<keyword evidence="16" id="KW-1185">Reference proteome</keyword>
<keyword evidence="6" id="KW-0547">Nucleotide-binding</keyword>
<dbReference type="SUPFAM" id="SSF55874">
    <property type="entry name" value="ATPase domain of HSP90 chaperone/DNA topoisomerase II/histidine kinase"/>
    <property type="match status" value="1"/>
</dbReference>
<dbReference type="Gene3D" id="3.40.50.2300">
    <property type="match status" value="1"/>
</dbReference>
<dbReference type="Pfam" id="PF00072">
    <property type="entry name" value="Response_reg"/>
    <property type="match status" value="1"/>
</dbReference>
<dbReference type="PROSITE" id="PS50110">
    <property type="entry name" value="RESPONSE_REGULATORY"/>
    <property type="match status" value="1"/>
</dbReference>
<evidence type="ECO:0000256" key="4">
    <source>
        <dbReference type="ARBA" id="ARBA00022553"/>
    </source>
</evidence>
<dbReference type="Pfam" id="PF00989">
    <property type="entry name" value="PAS"/>
    <property type="match status" value="2"/>
</dbReference>
<dbReference type="InterPro" id="IPR011006">
    <property type="entry name" value="CheY-like_superfamily"/>
</dbReference>
<sequence>MVELSDAVLVGLLEAAPDSIIGVGTDGRIVLANVRTVELFGYQQSELVGRPIEILLPDRFRAMHSRHRQDYLADPRPRPMGAGATLAGRRKDGREFPAEISLSSIDTGQLQLVVAAVRDVTDRLRREAQFRDLLEAAPDAMVGVTTDGRITLINAATERLFGYGRDELLGQAIEILVPDAARADHPELRLRYFHDPRPRPMGAGGLLRARHKDGREFPAEISLSALQTEDGLIVSAAIRDVTDRIEAQAQRLRLEAEAQRLAAAAERERLEAQLHQARRLESLGQLAGGVAHDFNNILAVMLNYTTFVIEQAQAAAARDPQGDWPQAASDLHQVLRAGKRATELTHQLLAFSRREVIRPRVLDLNAVIGEVEQLLRRTLGEHIQLHVEHESPLCPVLADPGQIEQVLMNLAVNARDAMPDGGTLTVHTGNHEIAETCAATTGPPPGRYARVRIADTGTGIPDEVLAHVFEPFFTTKAAGEGTGLGLATVFGIVTQAGGFVTIDSVPGAGTAFTLLFPETDEPPAAPGPKSQQVRHHGQGTILVVEDEDALRAVTQRILTRNGYRVLTAATGPEALKVAEDSEDDIDLLLTDVIMPYMHGQQLAEQMVAARPGIRVVYMSGYAEPFVTGEHALHPDAALISKPFLEADLLTCISGVLT</sequence>
<dbReference type="Gene3D" id="3.30.565.10">
    <property type="entry name" value="Histidine kinase-like ATPase, C-terminal domain"/>
    <property type="match status" value="1"/>
</dbReference>
<dbReference type="SUPFAM" id="SSF55785">
    <property type="entry name" value="PYP-like sensor domain (PAS domain)"/>
    <property type="match status" value="2"/>
</dbReference>
<keyword evidence="5" id="KW-0808">Transferase</keyword>
<dbReference type="InterPro" id="IPR004358">
    <property type="entry name" value="Sig_transdc_His_kin-like_C"/>
</dbReference>
<protein>
    <recommendedName>
        <fullName evidence="3">histidine kinase</fullName>
        <ecNumber evidence="3">2.7.13.3</ecNumber>
    </recommendedName>
</protein>
<dbReference type="InterPro" id="IPR003661">
    <property type="entry name" value="HisK_dim/P_dom"/>
</dbReference>
<dbReference type="EMBL" id="BOMH01000038">
    <property type="protein sequence ID" value="GID67263.1"/>
    <property type="molecule type" value="Genomic_DNA"/>
</dbReference>
<feature type="domain" description="PAS" evidence="14">
    <location>
        <begin position="126"/>
        <end position="179"/>
    </location>
</feature>
<evidence type="ECO:0000256" key="7">
    <source>
        <dbReference type="ARBA" id="ARBA00022777"/>
    </source>
</evidence>
<feature type="modified residue" description="4-aspartylphosphate" evidence="10">
    <location>
        <position position="591"/>
    </location>
</feature>
<feature type="coiled-coil region" evidence="11">
    <location>
        <begin position="244"/>
        <end position="280"/>
    </location>
</feature>
<proteinExistence type="predicted"/>
<dbReference type="InterPro" id="IPR001789">
    <property type="entry name" value="Sig_transdc_resp-reg_receiver"/>
</dbReference>
<dbReference type="Gene3D" id="3.30.450.20">
    <property type="entry name" value="PAS domain"/>
    <property type="match status" value="2"/>
</dbReference>